<feature type="compositionally biased region" description="Polar residues" evidence="4">
    <location>
        <begin position="73"/>
        <end position="82"/>
    </location>
</feature>
<dbReference type="PANTHER" id="PTHR11472">
    <property type="entry name" value="DNA REPAIR DEAD HELICASE RAD3/XP-D SUBFAMILY MEMBER"/>
    <property type="match status" value="1"/>
</dbReference>
<dbReference type="GO" id="GO:0006289">
    <property type="term" value="P:nucleotide-excision repair"/>
    <property type="evidence" value="ECO:0007669"/>
    <property type="project" value="TreeGrafter"/>
</dbReference>
<proteinExistence type="predicted"/>
<dbReference type="PROSITE" id="PS51193">
    <property type="entry name" value="HELICASE_ATP_BIND_2"/>
    <property type="match status" value="1"/>
</dbReference>
<accession>A0AAU9U9X9</accession>
<dbReference type="Proteomes" id="UP001153954">
    <property type="component" value="Unassembled WGS sequence"/>
</dbReference>
<dbReference type="GO" id="GO:0005524">
    <property type="term" value="F:ATP binding"/>
    <property type="evidence" value="ECO:0007669"/>
    <property type="project" value="UniProtKB-KW"/>
</dbReference>
<keyword evidence="3" id="KW-0067">ATP-binding</keyword>
<dbReference type="GO" id="GO:0005634">
    <property type="term" value="C:nucleus"/>
    <property type="evidence" value="ECO:0007669"/>
    <property type="project" value="TreeGrafter"/>
</dbReference>
<dbReference type="GO" id="GO:0003676">
    <property type="term" value="F:nucleic acid binding"/>
    <property type="evidence" value="ECO:0007669"/>
    <property type="project" value="InterPro"/>
</dbReference>
<evidence type="ECO:0000313" key="7">
    <source>
        <dbReference type="Proteomes" id="UP001153954"/>
    </source>
</evidence>
<dbReference type="InterPro" id="IPR011545">
    <property type="entry name" value="DEAD/DEAH_box_helicase_dom"/>
</dbReference>
<dbReference type="PANTHER" id="PTHR11472:SF47">
    <property type="entry name" value="FANCONI ANEMIA GROUP J PROTEIN"/>
    <property type="match status" value="1"/>
</dbReference>
<dbReference type="GO" id="GO:0016787">
    <property type="term" value="F:hydrolase activity"/>
    <property type="evidence" value="ECO:0007669"/>
    <property type="project" value="UniProtKB-KW"/>
</dbReference>
<feature type="region of interest" description="Disordered" evidence="4">
    <location>
        <begin position="149"/>
        <end position="171"/>
    </location>
</feature>
<keyword evidence="1" id="KW-0547">Nucleotide-binding</keyword>
<dbReference type="GO" id="GO:1990918">
    <property type="term" value="P:double-strand break repair involved in meiotic recombination"/>
    <property type="evidence" value="ECO:0007669"/>
    <property type="project" value="TreeGrafter"/>
</dbReference>
<comment type="caution">
    <text evidence="6">The sequence shown here is derived from an EMBL/GenBank/DDBJ whole genome shotgun (WGS) entry which is preliminary data.</text>
</comment>
<keyword evidence="7" id="KW-1185">Reference proteome</keyword>
<sequence length="171" mass="18787">MSSPVTVEDVIITDDGDSKSSNDDEASRNFGQSKLELIRNLFPPSTSEVNKEETIVISSDDDTDSPPKNSKKQSSADIPTNSSEEVFKRYIEGVEVIFPVKPYNSQMIVMSKVISALNKKQNCLVESPTGTGKTLALLCAALAWQKREEAGQQQQATTQDKDKQVHKPLVV</sequence>
<evidence type="ECO:0000256" key="1">
    <source>
        <dbReference type="ARBA" id="ARBA00022741"/>
    </source>
</evidence>
<reference evidence="6" key="1">
    <citation type="submission" date="2022-03" db="EMBL/GenBank/DDBJ databases">
        <authorList>
            <person name="Tunstrom K."/>
        </authorList>
    </citation>
    <scope>NUCLEOTIDE SEQUENCE</scope>
</reference>
<feature type="region of interest" description="Disordered" evidence="4">
    <location>
        <begin position="1"/>
        <end position="82"/>
    </location>
</feature>
<organism evidence="6 7">
    <name type="scientific">Euphydryas editha</name>
    <name type="common">Edith's checkerspot</name>
    <dbReference type="NCBI Taxonomy" id="104508"/>
    <lineage>
        <taxon>Eukaryota</taxon>
        <taxon>Metazoa</taxon>
        <taxon>Ecdysozoa</taxon>
        <taxon>Arthropoda</taxon>
        <taxon>Hexapoda</taxon>
        <taxon>Insecta</taxon>
        <taxon>Pterygota</taxon>
        <taxon>Neoptera</taxon>
        <taxon>Endopterygota</taxon>
        <taxon>Lepidoptera</taxon>
        <taxon>Glossata</taxon>
        <taxon>Ditrysia</taxon>
        <taxon>Papilionoidea</taxon>
        <taxon>Nymphalidae</taxon>
        <taxon>Nymphalinae</taxon>
        <taxon>Euphydryas</taxon>
    </lineage>
</organism>
<keyword evidence="2" id="KW-0378">Hydrolase</keyword>
<evidence type="ECO:0000256" key="3">
    <source>
        <dbReference type="ARBA" id="ARBA00022840"/>
    </source>
</evidence>
<protein>
    <recommendedName>
        <fullName evidence="5">Helicase ATP-binding domain-containing protein</fullName>
    </recommendedName>
</protein>
<dbReference type="GO" id="GO:0003678">
    <property type="term" value="F:DNA helicase activity"/>
    <property type="evidence" value="ECO:0007669"/>
    <property type="project" value="TreeGrafter"/>
</dbReference>
<evidence type="ECO:0000313" key="6">
    <source>
        <dbReference type="EMBL" id="CAH2093635.1"/>
    </source>
</evidence>
<dbReference type="AlphaFoldDB" id="A0AAU9U9X9"/>
<feature type="domain" description="Helicase ATP-binding" evidence="5">
    <location>
        <begin position="92"/>
        <end position="171"/>
    </location>
</feature>
<dbReference type="EMBL" id="CAKOGL010000013">
    <property type="protein sequence ID" value="CAH2093635.1"/>
    <property type="molecule type" value="Genomic_DNA"/>
</dbReference>
<dbReference type="InterPro" id="IPR014013">
    <property type="entry name" value="Helic_SF1/SF2_ATP-bd_DinG/Rad3"/>
</dbReference>
<gene>
    <name evidence="6" type="ORF">EEDITHA_LOCUS9283</name>
</gene>
<dbReference type="Gene3D" id="3.40.50.300">
    <property type="entry name" value="P-loop containing nucleotide triphosphate hydrolases"/>
    <property type="match status" value="1"/>
</dbReference>
<name>A0AAU9U9X9_EUPED</name>
<dbReference type="Pfam" id="PF00270">
    <property type="entry name" value="DEAD"/>
    <property type="match status" value="1"/>
</dbReference>
<feature type="compositionally biased region" description="Basic and acidic residues" evidence="4">
    <location>
        <begin position="16"/>
        <end position="27"/>
    </location>
</feature>
<dbReference type="SUPFAM" id="SSF52540">
    <property type="entry name" value="P-loop containing nucleoside triphosphate hydrolases"/>
    <property type="match status" value="1"/>
</dbReference>
<evidence type="ECO:0000259" key="5">
    <source>
        <dbReference type="PROSITE" id="PS51193"/>
    </source>
</evidence>
<dbReference type="InterPro" id="IPR027417">
    <property type="entry name" value="P-loop_NTPase"/>
</dbReference>
<evidence type="ECO:0000256" key="4">
    <source>
        <dbReference type="SAM" id="MobiDB-lite"/>
    </source>
</evidence>
<evidence type="ECO:0000256" key="2">
    <source>
        <dbReference type="ARBA" id="ARBA00022801"/>
    </source>
</evidence>
<dbReference type="InterPro" id="IPR045028">
    <property type="entry name" value="DinG/Rad3-like"/>
</dbReference>